<dbReference type="SUPFAM" id="SSF50800">
    <property type="entry name" value="PK beta-barrel domain-like"/>
    <property type="match status" value="1"/>
</dbReference>
<dbReference type="InterPro" id="IPR017927">
    <property type="entry name" value="FAD-bd_FR_type"/>
</dbReference>
<dbReference type="InterPro" id="IPR052353">
    <property type="entry name" value="Benzoxazolinone_Detox_Enz"/>
</dbReference>
<dbReference type="SUPFAM" id="SSF63380">
    <property type="entry name" value="Riboflavin synthase domain-like"/>
    <property type="match status" value="1"/>
</dbReference>
<evidence type="ECO:0000256" key="1">
    <source>
        <dbReference type="ARBA" id="ARBA00001917"/>
    </source>
</evidence>
<dbReference type="Gene3D" id="2.40.33.20">
    <property type="entry name" value="PK beta-barrel domain-like"/>
    <property type="match status" value="1"/>
</dbReference>
<dbReference type="PROSITE" id="PS00197">
    <property type="entry name" value="2FE2S_FER_1"/>
    <property type="match status" value="1"/>
</dbReference>
<keyword evidence="2" id="KW-0285">Flavoprotein</keyword>
<evidence type="ECO:0000259" key="10">
    <source>
        <dbReference type="PROSITE" id="PS51340"/>
    </source>
</evidence>
<gene>
    <name evidence="12" type="ORF">PAC_19676</name>
</gene>
<proteinExistence type="predicted"/>
<dbReference type="STRING" id="576137.A0A1L7XXR7"/>
<dbReference type="EMBL" id="FJOG01000080">
    <property type="protein sequence ID" value="CZR69776.1"/>
    <property type="molecule type" value="Genomic_DNA"/>
</dbReference>
<dbReference type="Pfam" id="PF22290">
    <property type="entry name" value="DmmA-like_N"/>
    <property type="match status" value="1"/>
</dbReference>
<dbReference type="CDD" id="cd00207">
    <property type="entry name" value="fer2"/>
    <property type="match status" value="1"/>
</dbReference>
<dbReference type="Pfam" id="PF00111">
    <property type="entry name" value="Fer2"/>
    <property type="match status" value="1"/>
</dbReference>
<keyword evidence="8" id="KW-0411">Iron-sulfur</keyword>
<keyword evidence="13" id="KW-1185">Reference proteome</keyword>
<dbReference type="InterPro" id="IPR017938">
    <property type="entry name" value="Riboflavin_synthase-like_b-brl"/>
</dbReference>
<keyword evidence="12" id="KW-0223">Dioxygenase</keyword>
<feature type="domain" description="2Fe-2S ferredoxin-type" evidence="9">
    <location>
        <begin position="475"/>
        <end position="557"/>
    </location>
</feature>
<dbReference type="InterPro" id="IPR036010">
    <property type="entry name" value="2Fe-2S_ferredoxin-like_sf"/>
</dbReference>
<dbReference type="PANTHER" id="PTHR30212">
    <property type="entry name" value="PROTEIN YIIM"/>
    <property type="match status" value="1"/>
</dbReference>
<dbReference type="Pfam" id="PF03473">
    <property type="entry name" value="MOSC"/>
    <property type="match status" value="1"/>
</dbReference>
<dbReference type="Proteomes" id="UP000184330">
    <property type="component" value="Unassembled WGS sequence"/>
</dbReference>
<dbReference type="InterPro" id="IPR012675">
    <property type="entry name" value="Beta-grasp_dom_sf"/>
</dbReference>
<dbReference type="PROSITE" id="PS51340">
    <property type="entry name" value="MOSC"/>
    <property type="match status" value="1"/>
</dbReference>
<dbReference type="PRINTS" id="PR00409">
    <property type="entry name" value="PHDIOXRDTASE"/>
</dbReference>
<feature type="domain" description="MOSC" evidence="10">
    <location>
        <begin position="43"/>
        <end position="182"/>
    </location>
</feature>
<evidence type="ECO:0000256" key="4">
    <source>
        <dbReference type="ARBA" id="ARBA00022714"/>
    </source>
</evidence>
<dbReference type="Gene3D" id="3.10.20.30">
    <property type="match status" value="1"/>
</dbReference>
<evidence type="ECO:0000256" key="5">
    <source>
        <dbReference type="ARBA" id="ARBA00022723"/>
    </source>
</evidence>
<dbReference type="CDD" id="cd06185">
    <property type="entry name" value="PDR_like"/>
    <property type="match status" value="1"/>
</dbReference>
<dbReference type="InterPro" id="IPR005163">
    <property type="entry name" value="Tri_helical_YiiM-like"/>
</dbReference>
<keyword evidence="6" id="KW-0560">Oxidoreductase</keyword>
<keyword evidence="4" id="KW-0001">2Fe-2S</keyword>
<evidence type="ECO:0000256" key="7">
    <source>
        <dbReference type="ARBA" id="ARBA00023004"/>
    </source>
</evidence>
<dbReference type="SUPFAM" id="SSF52343">
    <property type="entry name" value="Ferredoxin reductase-like, C-terminal NADP-linked domain"/>
    <property type="match status" value="1"/>
</dbReference>
<sequence length="557" mass="62653">MCSWSVSQDPLSLPRYVDTILQVRTGKAKAFYGLSTQSGIFKTPHSQPVRVNTIGLEGDERVYVPHQSPEKAIHQYASQHYSFWQKELPQSAHLFVKGGFGENIVTQNECMSEENVCIGDIYRLGKDVEIQVSEPRAPCYKLNHRFQVKDMSKRSQDANKTGWYYRVLKEGYIEAGDEMVLIERPHPQWTIINIQKYLYKERKNAEVMKELAYLPKLGEETREIFLGRLQRGYFREDNDRLIGGEENLLRWSPYRLIEKKTETPRISSFVFEAVTPREQSPKVEPGSHIRVKLGENGKLVRAYSVVGGDSNRFELGIALEPESRGGSKYLHAEVKVGDVLPFSEMKSDFPLAEDADNHIMIAGGIGITAFLASAHVMKQRKLKYELLYAVRSAADVAFASQLDNFGDNVKVLNGSKGQRLNVLEILEKADHCTHIYVCGPERLLETVKSAATSLKFPQSNVHFEAFTASTSGDPFSVELEKSEKNLEVKQEETLLDILRDAGFDVGSSCEVGNCGTCRVGVRSGRVEHRGTGLLDDEKEGYMLSCVSRGIGRIVLDL</sequence>
<comment type="cofactor">
    <cofactor evidence="1">
        <name>FMN</name>
        <dbReference type="ChEBI" id="CHEBI:58210"/>
    </cofactor>
</comment>
<name>A0A1L7XXR7_9HELO</name>
<keyword evidence="5" id="KW-0479">Metal-binding</keyword>
<dbReference type="GO" id="GO:0030170">
    <property type="term" value="F:pyridoxal phosphate binding"/>
    <property type="evidence" value="ECO:0007669"/>
    <property type="project" value="InterPro"/>
</dbReference>
<keyword evidence="7" id="KW-0408">Iron</keyword>
<reference evidence="12 13" key="1">
    <citation type="submission" date="2016-03" db="EMBL/GenBank/DDBJ databases">
        <authorList>
            <person name="Ploux O."/>
        </authorList>
    </citation>
    <scope>NUCLEOTIDE SEQUENCE [LARGE SCALE GENOMIC DNA]</scope>
    <source>
        <strain evidence="12 13">UAMH 11012</strain>
    </source>
</reference>
<evidence type="ECO:0000313" key="12">
    <source>
        <dbReference type="EMBL" id="CZR69776.1"/>
    </source>
</evidence>
<evidence type="ECO:0000256" key="8">
    <source>
        <dbReference type="ARBA" id="ARBA00023014"/>
    </source>
</evidence>
<dbReference type="InterPro" id="IPR006058">
    <property type="entry name" value="2Fe2S_fd_BS"/>
</dbReference>
<dbReference type="PROSITE" id="PS51085">
    <property type="entry name" value="2FE2S_FER_2"/>
    <property type="match status" value="1"/>
</dbReference>
<evidence type="ECO:0000256" key="2">
    <source>
        <dbReference type="ARBA" id="ARBA00022630"/>
    </source>
</evidence>
<evidence type="ECO:0000256" key="3">
    <source>
        <dbReference type="ARBA" id="ARBA00022643"/>
    </source>
</evidence>
<dbReference type="PANTHER" id="PTHR30212:SF2">
    <property type="entry name" value="PROTEIN YIIM"/>
    <property type="match status" value="1"/>
</dbReference>
<dbReference type="GO" id="GO:0051537">
    <property type="term" value="F:2 iron, 2 sulfur cluster binding"/>
    <property type="evidence" value="ECO:0007669"/>
    <property type="project" value="UniProtKB-KW"/>
</dbReference>
<keyword evidence="3" id="KW-0288">FMN</keyword>
<dbReference type="GO" id="GO:0030151">
    <property type="term" value="F:molybdenum ion binding"/>
    <property type="evidence" value="ECO:0007669"/>
    <property type="project" value="InterPro"/>
</dbReference>
<dbReference type="SUPFAM" id="SSF54292">
    <property type="entry name" value="2Fe-2S ferredoxin-like"/>
    <property type="match status" value="1"/>
</dbReference>
<feature type="domain" description="FAD-binding FR-type" evidence="11">
    <location>
        <begin position="249"/>
        <end position="352"/>
    </location>
</feature>
<evidence type="ECO:0000313" key="13">
    <source>
        <dbReference type="Proteomes" id="UP000184330"/>
    </source>
</evidence>
<protein>
    <submittedName>
        <fullName evidence="12">Related to phthalate 4,5-dioxygenase oxygenase reductase subunit</fullName>
    </submittedName>
</protein>
<dbReference type="Gene3D" id="3.40.50.80">
    <property type="entry name" value="Nucleotide-binding domain of ferredoxin-NADP reductase (FNR) module"/>
    <property type="match status" value="1"/>
</dbReference>
<evidence type="ECO:0000259" key="11">
    <source>
        <dbReference type="PROSITE" id="PS51384"/>
    </source>
</evidence>
<dbReference type="Gene3D" id="2.40.30.10">
    <property type="entry name" value="Translation factors"/>
    <property type="match status" value="1"/>
</dbReference>
<dbReference type="InterPro" id="IPR011037">
    <property type="entry name" value="Pyrv_Knase-like_insert_dom_sf"/>
</dbReference>
<dbReference type="PROSITE" id="PS51384">
    <property type="entry name" value="FAD_FR"/>
    <property type="match status" value="1"/>
</dbReference>
<dbReference type="GO" id="GO:0051213">
    <property type="term" value="F:dioxygenase activity"/>
    <property type="evidence" value="ECO:0007669"/>
    <property type="project" value="UniProtKB-KW"/>
</dbReference>
<dbReference type="OrthoDB" id="5390at2759"/>
<evidence type="ECO:0000259" key="9">
    <source>
        <dbReference type="PROSITE" id="PS51085"/>
    </source>
</evidence>
<dbReference type="Pfam" id="PF03475">
    <property type="entry name" value="YiiM_3-alpha"/>
    <property type="match status" value="1"/>
</dbReference>
<dbReference type="AlphaFoldDB" id="A0A1L7XXR7"/>
<organism evidence="12 13">
    <name type="scientific">Phialocephala subalpina</name>
    <dbReference type="NCBI Taxonomy" id="576137"/>
    <lineage>
        <taxon>Eukaryota</taxon>
        <taxon>Fungi</taxon>
        <taxon>Dikarya</taxon>
        <taxon>Ascomycota</taxon>
        <taxon>Pezizomycotina</taxon>
        <taxon>Leotiomycetes</taxon>
        <taxon>Helotiales</taxon>
        <taxon>Mollisiaceae</taxon>
        <taxon>Phialocephala</taxon>
        <taxon>Phialocephala fortinii species complex</taxon>
    </lineage>
</organism>
<dbReference type="InterPro" id="IPR001041">
    <property type="entry name" value="2Fe-2S_ferredoxin-type"/>
</dbReference>
<dbReference type="InterPro" id="IPR054582">
    <property type="entry name" value="DmmA-like_N"/>
</dbReference>
<dbReference type="InterPro" id="IPR039261">
    <property type="entry name" value="FNR_nucleotide-bd"/>
</dbReference>
<evidence type="ECO:0000256" key="6">
    <source>
        <dbReference type="ARBA" id="ARBA00023002"/>
    </source>
</evidence>
<accession>A0A1L7XXR7</accession>
<dbReference type="InterPro" id="IPR005302">
    <property type="entry name" value="MoCF_Sase_C"/>
</dbReference>